<dbReference type="EMBL" id="JWIN03000037">
    <property type="protein sequence ID" value="KAB1253108.1"/>
    <property type="molecule type" value="Genomic_DNA"/>
</dbReference>
<evidence type="ECO:0000313" key="1">
    <source>
        <dbReference type="EMBL" id="KAB1253108.1"/>
    </source>
</evidence>
<dbReference type="Proteomes" id="UP000299084">
    <property type="component" value="Unassembled WGS sequence"/>
</dbReference>
<reference evidence="1 2" key="1">
    <citation type="journal article" date="2019" name="Mol. Ecol. Resour.">
        <title>Improving Illumina assemblies with Hi-C and long reads: an example with the North African dromedary.</title>
        <authorList>
            <person name="Elbers J.P."/>
            <person name="Rogers M.F."/>
            <person name="Perelman P.L."/>
            <person name="Proskuryakova A.A."/>
            <person name="Serdyukova N.A."/>
            <person name="Johnson W.E."/>
            <person name="Horin P."/>
            <person name="Corander J."/>
            <person name="Murphy D."/>
            <person name="Burger P.A."/>
        </authorList>
    </citation>
    <scope>NUCLEOTIDE SEQUENCE [LARGE SCALE GENOMIC DNA]</scope>
    <source>
        <strain evidence="1">Drom800</strain>
        <tissue evidence="1">Blood</tissue>
    </source>
</reference>
<proteinExistence type="predicted"/>
<protein>
    <submittedName>
        <fullName evidence="1">Carbonic anhydrase 5B</fullName>
    </submittedName>
</protein>
<organism evidence="1 2">
    <name type="scientific">Camelus dromedarius</name>
    <name type="common">Dromedary</name>
    <name type="synonym">Arabian camel</name>
    <dbReference type="NCBI Taxonomy" id="9838"/>
    <lineage>
        <taxon>Eukaryota</taxon>
        <taxon>Metazoa</taxon>
        <taxon>Chordata</taxon>
        <taxon>Craniata</taxon>
        <taxon>Vertebrata</taxon>
        <taxon>Euteleostomi</taxon>
        <taxon>Mammalia</taxon>
        <taxon>Eutheria</taxon>
        <taxon>Laurasiatheria</taxon>
        <taxon>Artiodactyla</taxon>
        <taxon>Tylopoda</taxon>
        <taxon>Camelidae</taxon>
        <taxon>Camelus</taxon>
    </lineage>
</organism>
<dbReference type="AlphaFoldDB" id="A0A5N4C2M4"/>
<name>A0A5N4C2M4_CAMDR</name>
<keyword evidence="2" id="KW-1185">Reference proteome</keyword>
<gene>
    <name evidence="1" type="ORF">Cadr_000003675</name>
</gene>
<sequence length="200" mass="22915">MTKKRVLGSPATVFELRLMHRLRIISVNLNILEVACDCSQAVQQLHTLEYSIPYYKLQQSDFHLISDFKLKMVMMSRLRAILQASPCKSLWRGIQIPRSMPVRPCSLYTCTYKTRNRACEYAAALREGKAGCFPPVTCVGSTVFELRLMHRLRIISVNLNILEVACDCSQAVQQLHTLEYSIPYYKLQQSDFHLISVPSV</sequence>
<accession>A0A5N4C2M4</accession>
<evidence type="ECO:0000313" key="2">
    <source>
        <dbReference type="Proteomes" id="UP000299084"/>
    </source>
</evidence>
<comment type="caution">
    <text evidence="1">The sequence shown here is derived from an EMBL/GenBank/DDBJ whole genome shotgun (WGS) entry which is preliminary data.</text>
</comment>